<dbReference type="InterPro" id="IPR054267">
    <property type="entry name" value="DUF6998"/>
</dbReference>
<organism evidence="2 3">
    <name type="scientific">Janthinobacterium violaceinigrum</name>
    <dbReference type="NCBI Taxonomy" id="2654252"/>
    <lineage>
        <taxon>Bacteria</taxon>
        <taxon>Pseudomonadati</taxon>
        <taxon>Pseudomonadota</taxon>
        <taxon>Betaproteobacteria</taxon>
        <taxon>Burkholderiales</taxon>
        <taxon>Oxalobacteraceae</taxon>
        <taxon>Janthinobacterium</taxon>
    </lineage>
</organism>
<feature type="domain" description="DUF6998" evidence="1">
    <location>
        <begin position="14"/>
        <end position="146"/>
    </location>
</feature>
<protein>
    <recommendedName>
        <fullName evidence="1">DUF6998 domain-containing protein</fullName>
    </recommendedName>
</protein>
<sequence>MPKHKALAEGLALIFQGIAHLNSTFPNRKFTVDGRLVGDIGEIIASLEYDMILDEVSQPVYDGVSSDGKRVQVKATFKDSLTFKGTPDYFLGFKLFPDGRYEEIYNGPGSVIYDRYAHRRGIGSTLLSFPNAVLKELSSAVAPDSRVQKRGM</sequence>
<gene>
    <name evidence="2" type="ORF">GCN75_00795</name>
</gene>
<dbReference type="RefSeq" id="WP_152280905.1">
    <property type="nucleotide sequence ID" value="NZ_WFLI01000001.1"/>
</dbReference>
<evidence type="ECO:0000259" key="1">
    <source>
        <dbReference type="Pfam" id="PF22522"/>
    </source>
</evidence>
<dbReference type="Proteomes" id="UP000468717">
    <property type="component" value="Unassembled WGS sequence"/>
</dbReference>
<proteinExistence type="predicted"/>
<dbReference type="EMBL" id="WFLI01000001">
    <property type="protein sequence ID" value="KAB8066838.1"/>
    <property type="molecule type" value="Genomic_DNA"/>
</dbReference>
<dbReference type="AlphaFoldDB" id="A0A6I1IHI0"/>
<evidence type="ECO:0000313" key="3">
    <source>
        <dbReference type="Proteomes" id="UP000468717"/>
    </source>
</evidence>
<evidence type="ECO:0000313" key="2">
    <source>
        <dbReference type="EMBL" id="KAB8066838.1"/>
    </source>
</evidence>
<name>A0A6I1IHI0_9BURK</name>
<dbReference type="Pfam" id="PF22522">
    <property type="entry name" value="DUF6998"/>
    <property type="match status" value="1"/>
</dbReference>
<comment type="caution">
    <text evidence="2">The sequence shown here is derived from an EMBL/GenBank/DDBJ whole genome shotgun (WGS) entry which is preliminary data.</text>
</comment>
<accession>A0A6I1IHI0</accession>
<keyword evidence="3" id="KW-1185">Reference proteome</keyword>
<reference evidence="2 3" key="1">
    <citation type="submission" date="2019-10" db="EMBL/GenBank/DDBJ databases">
        <title>Three novel species isolated from a subtropical stream in China.</title>
        <authorList>
            <person name="Lu H."/>
        </authorList>
    </citation>
    <scope>NUCLEOTIDE SEQUENCE [LARGE SCALE GENOMIC DNA]</scope>
    <source>
        <strain evidence="2 3">FT13W</strain>
    </source>
</reference>